<keyword evidence="1 6" id="KW-0346">Stress response</keyword>
<evidence type="ECO:0000256" key="2">
    <source>
        <dbReference type="PROSITE-ProRule" id="PRU00285"/>
    </source>
</evidence>
<dbReference type="InterPro" id="IPR008978">
    <property type="entry name" value="HSP20-like_chaperone"/>
</dbReference>
<dbReference type="SUPFAM" id="SSF49764">
    <property type="entry name" value="HSP20-like chaperones"/>
    <property type="match status" value="1"/>
</dbReference>
<feature type="region of interest" description="Disordered" evidence="4">
    <location>
        <begin position="157"/>
        <end position="187"/>
    </location>
</feature>
<sequence length="187" mass="21357">MSLLGFTDPWSDMRDMQRQMDRLMNRFDRDLTSDVPLLTGGDVGERALGPIGAGQLARWNPHMDVRETDKSLILHAELPGCNKEDIKLSIDNNRLVLQGEKKTHKKEEGENWVRKERFEGTFKRTLQLPRGVDANQIQANYNNGVLEIVVPKPEDMPKRQLIDIKTGEGLKEKEKEQVPISGERGQK</sequence>
<evidence type="ECO:0000256" key="1">
    <source>
        <dbReference type="ARBA" id="ARBA00023016"/>
    </source>
</evidence>
<accession>A0A7G7P0D0</accession>
<dbReference type="InterPro" id="IPR031107">
    <property type="entry name" value="Small_HSP"/>
</dbReference>
<feature type="compositionally biased region" description="Basic and acidic residues" evidence="4">
    <location>
        <begin position="157"/>
        <end position="177"/>
    </location>
</feature>
<feature type="domain" description="SHSP" evidence="5">
    <location>
        <begin position="54"/>
        <end position="167"/>
    </location>
</feature>
<protein>
    <submittedName>
        <fullName evidence="6">Heat shock protein 20</fullName>
    </submittedName>
</protein>
<evidence type="ECO:0000313" key="6">
    <source>
        <dbReference type="EMBL" id="QNG71066.1"/>
    </source>
</evidence>
<dbReference type="Gene3D" id="2.60.40.790">
    <property type="match status" value="1"/>
</dbReference>
<dbReference type="Pfam" id="PF00011">
    <property type="entry name" value="HSP20"/>
    <property type="match status" value="1"/>
</dbReference>
<reference evidence="6" key="1">
    <citation type="submission" date="2020-04" db="EMBL/GenBank/DDBJ databases">
        <authorList>
            <person name="Feng X."/>
            <person name="Wang N."/>
            <person name="Zhang H."/>
            <person name="Sun H."/>
            <person name="Zheng M."/>
            <person name="Zhan B."/>
        </authorList>
    </citation>
    <scope>NUCLEOTIDE SEQUENCE</scope>
</reference>
<organism evidence="6">
    <name type="scientific">Acanthamoeba healyi</name>
    <dbReference type="NCBI Taxonomy" id="65661"/>
    <lineage>
        <taxon>Eukaryota</taxon>
        <taxon>Amoebozoa</taxon>
        <taxon>Discosea</taxon>
        <taxon>Longamoebia</taxon>
        <taxon>Centramoebida</taxon>
        <taxon>Acanthamoebidae</taxon>
        <taxon>Acanthamoeba</taxon>
    </lineage>
</organism>
<comment type="similarity">
    <text evidence="2 3">Belongs to the small heat shock protein (HSP20) family.</text>
</comment>
<name>A0A7G7P0D0_9EUKA</name>
<proteinExistence type="evidence at transcript level"/>
<dbReference type="PANTHER" id="PTHR11527">
    <property type="entry name" value="HEAT-SHOCK PROTEIN 20 FAMILY MEMBER"/>
    <property type="match status" value="1"/>
</dbReference>
<evidence type="ECO:0000256" key="4">
    <source>
        <dbReference type="SAM" id="MobiDB-lite"/>
    </source>
</evidence>
<dbReference type="EMBL" id="MT323119">
    <property type="protein sequence ID" value="QNG71066.1"/>
    <property type="molecule type" value="mRNA"/>
</dbReference>
<evidence type="ECO:0000259" key="5">
    <source>
        <dbReference type="PROSITE" id="PS01031"/>
    </source>
</evidence>
<evidence type="ECO:0000256" key="3">
    <source>
        <dbReference type="RuleBase" id="RU003616"/>
    </source>
</evidence>
<dbReference type="InterPro" id="IPR002068">
    <property type="entry name" value="A-crystallin/Hsp20_dom"/>
</dbReference>
<dbReference type="AlphaFoldDB" id="A0A7G7P0D0"/>
<dbReference type="CDD" id="cd06464">
    <property type="entry name" value="ACD_sHsps-like"/>
    <property type="match status" value="1"/>
</dbReference>
<dbReference type="PROSITE" id="PS01031">
    <property type="entry name" value="SHSP"/>
    <property type="match status" value="1"/>
</dbReference>